<evidence type="ECO:0000256" key="5">
    <source>
        <dbReference type="ARBA" id="ARBA00022989"/>
    </source>
</evidence>
<dbReference type="PATRIC" id="fig|568816.4.peg.1809"/>
<protein>
    <submittedName>
        <fullName evidence="8">Chromate transporter</fullName>
    </submittedName>
</protein>
<dbReference type="eggNOG" id="COG2059">
    <property type="taxonomic scope" value="Bacteria"/>
</dbReference>
<feature type="transmembrane region" description="Helical" evidence="7">
    <location>
        <begin position="40"/>
        <end position="64"/>
    </location>
</feature>
<evidence type="ECO:0000256" key="6">
    <source>
        <dbReference type="ARBA" id="ARBA00023136"/>
    </source>
</evidence>
<dbReference type="HOGENOM" id="CLU_018106_1_2_9"/>
<keyword evidence="4 7" id="KW-0812">Transmembrane</keyword>
<evidence type="ECO:0000256" key="2">
    <source>
        <dbReference type="ARBA" id="ARBA00005262"/>
    </source>
</evidence>
<dbReference type="STRING" id="568816.Acin_1863"/>
<reference evidence="8 9" key="1">
    <citation type="journal article" date="2011" name="J. Bacteriol.">
        <title>Complete genome sequence of Acidaminococcus intestini RYC-MR95, a Gram-negative bacterium from the phylum Firmicutes.</title>
        <authorList>
            <person name="D'Auria G."/>
            <person name="Galan J.C."/>
            <person name="Rodriguez-Alcayna M."/>
            <person name="Moya A."/>
            <person name="Baquero F."/>
            <person name="Latorre A."/>
        </authorList>
    </citation>
    <scope>NUCLEOTIDE SEQUENCE [LARGE SCALE GENOMIC DNA]</scope>
    <source>
        <strain evidence="8 9">RyC-MR95</strain>
    </source>
</reference>
<evidence type="ECO:0000256" key="7">
    <source>
        <dbReference type="SAM" id="Phobius"/>
    </source>
</evidence>
<keyword evidence="6 7" id="KW-0472">Membrane</keyword>
<dbReference type="InParanoid" id="G4Q406"/>
<proteinExistence type="inferred from homology"/>
<dbReference type="FunCoup" id="G4Q406">
    <property type="interactions" value="9"/>
</dbReference>
<dbReference type="PANTHER" id="PTHR43663">
    <property type="entry name" value="CHROMATE TRANSPORT PROTEIN-RELATED"/>
    <property type="match status" value="1"/>
</dbReference>
<dbReference type="KEGG" id="ain:Acin_1863"/>
<keyword evidence="9" id="KW-1185">Reference proteome</keyword>
<feature type="transmembrane region" description="Helical" evidence="7">
    <location>
        <begin position="139"/>
        <end position="155"/>
    </location>
</feature>
<dbReference type="EMBL" id="CP003058">
    <property type="protein sequence ID" value="AEQ23072.1"/>
    <property type="molecule type" value="Genomic_DNA"/>
</dbReference>
<comment type="subcellular location">
    <subcellularLocation>
        <location evidence="1">Cell membrane</location>
        <topology evidence="1">Multi-pass membrane protein</topology>
    </subcellularLocation>
</comment>
<sequence>MSRLTHWFTTTDIADMVAVSESTPGPLGVNMATYVGFKTAGFAGGAIATLGLIAPSIIIILIIARMLRRFQSSAIVSQIFSGLRPASAALIMAAGLSVAQIALFQVNTWKVTGNLADLFKVKMMILTAFIWFCYRKWQLHPIIYIAFSAAVGILLEH</sequence>
<dbReference type="AlphaFoldDB" id="G4Q406"/>
<keyword evidence="5 7" id="KW-1133">Transmembrane helix</keyword>
<dbReference type="Proteomes" id="UP000007093">
    <property type="component" value="Chromosome"/>
</dbReference>
<evidence type="ECO:0000256" key="1">
    <source>
        <dbReference type="ARBA" id="ARBA00004651"/>
    </source>
</evidence>
<dbReference type="Pfam" id="PF02417">
    <property type="entry name" value="Chromate_transp"/>
    <property type="match status" value="1"/>
</dbReference>
<accession>G4Q406</accession>
<gene>
    <name evidence="8" type="ordered locus">Acin_1863</name>
</gene>
<evidence type="ECO:0000313" key="8">
    <source>
        <dbReference type="EMBL" id="AEQ23072.1"/>
    </source>
</evidence>
<evidence type="ECO:0000313" key="9">
    <source>
        <dbReference type="Proteomes" id="UP000007093"/>
    </source>
</evidence>
<comment type="similarity">
    <text evidence="2">Belongs to the chromate ion transporter (CHR) (TC 2.A.51) family.</text>
</comment>
<dbReference type="InterPro" id="IPR052518">
    <property type="entry name" value="CHR_Transporter"/>
</dbReference>
<dbReference type="PANTHER" id="PTHR43663:SF1">
    <property type="entry name" value="CHROMATE TRANSPORTER"/>
    <property type="match status" value="1"/>
</dbReference>
<name>G4Q406_ACIIR</name>
<feature type="transmembrane region" description="Helical" evidence="7">
    <location>
        <begin position="85"/>
        <end position="106"/>
    </location>
</feature>
<dbReference type="GO" id="GO:0015109">
    <property type="term" value="F:chromate transmembrane transporter activity"/>
    <property type="evidence" value="ECO:0007669"/>
    <property type="project" value="InterPro"/>
</dbReference>
<keyword evidence="3" id="KW-1003">Cell membrane</keyword>
<dbReference type="InterPro" id="IPR003370">
    <property type="entry name" value="Chromate_transpt"/>
</dbReference>
<organism evidence="8 9">
    <name type="scientific">Acidaminococcus intestini (strain RyC-MR95)</name>
    <dbReference type="NCBI Taxonomy" id="568816"/>
    <lineage>
        <taxon>Bacteria</taxon>
        <taxon>Bacillati</taxon>
        <taxon>Bacillota</taxon>
        <taxon>Negativicutes</taxon>
        <taxon>Acidaminococcales</taxon>
        <taxon>Acidaminococcaceae</taxon>
        <taxon>Acidaminococcus</taxon>
    </lineage>
</organism>
<dbReference type="GO" id="GO:0005886">
    <property type="term" value="C:plasma membrane"/>
    <property type="evidence" value="ECO:0007669"/>
    <property type="project" value="UniProtKB-SubCell"/>
</dbReference>
<evidence type="ECO:0000256" key="4">
    <source>
        <dbReference type="ARBA" id="ARBA00022692"/>
    </source>
</evidence>
<evidence type="ECO:0000256" key="3">
    <source>
        <dbReference type="ARBA" id="ARBA00022475"/>
    </source>
</evidence>